<dbReference type="PROSITE" id="PS50902">
    <property type="entry name" value="FLAVODOXIN_LIKE"/>
    <property type="match status" value="1"/>
</dbReference>
<keyword evidence="5" id="KW-0285">Flavoprotein</keyword>
<evidence type="ECO:0000313" key="10">
    <source>
        <dbReference type="Proteomes" id="UP000051442"/>
    </source>
</evidence>
<dbReference type="GO" id="GO:0010181">
    <property type="term" value="F:FMN binding"/>
    <property type="evidence" value="ECO:0007669"/>
    <property type="project" value="InterPro"/>
</dbReference>
<gene>
    <name evidence="9" type="ORF">FD14_GL002201</name>
</gene>
<comment type="caution">
    <text evidence="9">The sequence shown here is derived from an EMBL/GenBank/DDBJ whole genome shotgun (WGS) entry which is preliminary data.</text>
</comment>
<evidence type="ECO:0000256" key="5">
    <source>
        <dbReference type="ARBA" id="ARBA00022630"/>
    </source>
</evidence>
<evidence type="ECO:0000256" key="3">
    <source>
        <dbReference type="ARBA" id="ARBA00005267"/>
    </source>
</evidence>
<evidence type="ECO:0000313" key="9">
    <source>
        <dbReference type="EMBL" id="KRN26411.1"/>
    </source>
</evidence>
<dbReference type="InterPro" id="IPR029039">
    <property type="entry name" value="Flavoprotein-like_sf"/>
</dbReference>
<feature type="domain" description="Flavodoxin-like" evidence="8">
    <location>
        <begin position="3"/>
        <end position="144"/>
    </location>
</feature>
<evidence type="ECO:0000256" key="1">
    <source>
        <dbReference type="ARBA" id="ARBA00001917"/>
    </source>
</evidence>
<evidence type="ECO:0000256" key="6">
    <source>
        <dbReference type="ARBA" id="ARBA00022643"/>
    </source>
</evidence>
<dbReference type="PANTHER" id="PTHR42809:SF1">
    <property type="entry name" value="FLAVODOXIN 1"/>
    <property type="match status" value="1"/>
</dbReference>
<dbReference type="AlphaFoldDB" id="A0A0R2FFV1"/>
<accession>A0A0R2FFV1</accession>
<name>A0A0R2FFV1_9LACO</name>
<comment type="cofactor">
    <cofactor evidence="1">
        <name>FMN</name>
        <dbReference type="ChEBI" id="CHEBI:58210"/>
    </cofactor>
</comment>
<keyword evidence="10" id="KW-1185">Reference proteome</keyword>
<keyword evidence="7" id="KW-0249">Electron transport</keyword>
<organism evidence="9 10">
    <name type="scientific">Secundilactobacillus similis DSM 23365 = JCM 2765</name>
    <dbReference type="NCBI Taxonomy" id="1423804"/>
    <lineage>
        <taxon>Bacteria</taxon>
        <taxon>Bacillati</taxon>
        <taxon>Bacillota</taxon>
        <taxon>Bacilli</taxon>
        <taxon>Lactobacillales</taxon>
        <taxon>Lactobacillaceae</taxon>
        <taxon>Secundilactobacillus</taxon>
    </lineage>
</organism>
<dbReference type="OrthoDB" id="9790745at2"/>
<dbReference type="RefSeq" id="WP_057151640.1">
    <property type="nucleotide sequence ID" value="NZ_AYZM01000035.1"/>
</dbReference>
<protein>
    <submittedName>
        <fullName evidence="9">Flavodoxin</fullName>
    </submittedName>
</protein>
<dbReference type="InterPro" id="IPR008254">
    <property type="entry name" value="Flavodoxin/NO_synth"/>
</dbReference>
<sequence length="146" mass="15294">MKVKIIYTSLTGNTKEAVDVLSDALTDKGADVEAFDGDDGIEVADFFTDADAYVIASYTDGDAELPDGIIDFADDVEDADLNGFNVSVIGTGDTSYDDFCSAVDDIEGRVKEAGANIIAPGLKIELAPDDEATEALKQLAATITSI</sequence>
<dbReference type="PATRIC" id="fig|1423804.4.peg.2388"/>
<evidence type="ECO:0000256" key="2">
    <source>
        <dbReference type="ARBA" id="ARBA00003297"/>
    </source>
</evidence>
<dbReference type="EMBL" id="AYZM01000035">
    <property type="protein sequence ID" value="KRN26411.1"/>
    <property type="molecule type" value="Genomic_DNA"/>
</dbReference>
<comment type="function">
    <text evidence="2">Low-potential electron donor to a number of redox enzymes.</text>
</comment>
<dbReference type="Proteomes" id="UP000051442">
    <property type="component" value="Unassembled WGS sequence"/>
</dbReference>
<dbReference type="Pfam" id="PF00258">
    <property type="entry name" value="Flavodoxin_1"/>
    <property type="match status" value="1"/>
</dbReference>
<evidence type="ECO:0000256" key="7">
    <source>
        <dbReference type="ARBA" id="ARBA00022982"/>
    </source>
</evidence>
<proteinExistence type="inferred from homology"/>
<evidence type="ECO:0000259" key="8">
    <source>
        <dbReference type="PROSITE" id="PS50902"/>
    </source>
</evidence>
<dbReference type="Gene3D" id="3.40.50.360">
    <property type="match status" value="1"/>
</dbReference>
<dbReference type="PANTHER" id="PTHR42809">
    <property type="entry name" value="FLAVODOXIN 2"/>
    <property type="match status" value="1"/>
</dbReference>
<comment type="similarity">
    <text evidence="3">Belongs to the flavodoxin family.</text>
</comment>
<dbReference type="SUPFAM" id="SSF52218">
    <property type="entry name" value="Flavoproteins"/>
    <property type="match status" value="1"/>
</dbReference>
<dbReference type="GO" id="GO:0016651">
    <property type="term" value="F:oxidoreductase activity, acting on NAD(P)H"/>
    <property type="evidence" value="ECO:0007669"/>
    <property type="project" value="UniProtKB-ARBA"/>
</dbReference>
<keyword evidence="6" id="KW-0288">FMN</keyword>
<evidence type="ECO:0000256" key="4">
    <source>
        <dbReference type="ARBA" id="ARBA00022448"/>
    </source>
</evidence>
<dbReference type="InterPro" id="IPR050619">
    <property type="entry name" value="Flavodoxin"/>
</dbReference>
<dbReference type="STRING" id="1423804.FD14_GL002201"/>
<keyword evidence="4" id="KW-0813">Transport</keyword>
<reference evidence="9 10" key="1">
    <citation type="journal article" date="2015" name="Genome Announc.">
        <title>Expanding the biotechnology potential of lactobacilli through comparative genomics of 213 strains and associated genera.</title>
        <authorList>
            <person name="Sun Z."/>
            <person name="Harris H.M."/>
            <person name="McCann A."/>
            <person name="Guo C."/>
            <person name="Argimon S."/>
            <person name="Zhang W."/>
            <person name="Yang X."/>
            <person name="Jeffery I.B."/>
            <person name="Cooney J.C."/>
            <person name="Kagawa T.F."/>
            <person name="Liu W."/>
            <person name="Song Y."/>
            <person name="Salvetti E."/>
            <person name="Wrobel A."/>
            <person name="Rasinkangas P."/>
            <person name="Parkhill J."/>
            <person name="Rea M.C."/>
            <person name="O'Sullivan O."/>
            <person name="Ritari J."/>
            <person name="Douillard F.P."/>
            <person name="Paul Ross R."/>
            <person name="Yang R."/>
            <person name="Briner A.E."/>
            <person name="Felis G.E."/>
            <person name="de Vos W.M."/>
            <person name="Barrangou R."/>
            <person name="Klaenhammer T.R."/>
            <person name="Caufield P.W."/>
            <person name="Cui Y."/>
            <person name="Zhang H."/>
            <person name="O'Toole P.W."/>
        </authorList>
    </citation>
    <scope>NUCLEOTIDE SEQUENCE [LARGE SCALE GENOMIC DNA]</scope>
    <source>
        <strain evidence="9 10">DSM 23365</strain>
    </source>
</reference>